<dbReference type="HOGENOM" id="CLU_131462_2_3_6"/>
<dbReference type="GO" id="GO:0022857">
    <property type="term" value="F:transmembrane transporter activity"/>
    <property type="evidence" value="ECO:0007669"/>
    <property type="project" value="InterPro"/>
</dbReference>
<accession>A0A099CZ53</accession>
<feature type="transmembrane region" description="Helical" evidence="6">
    <location>
        <begin position="44"/>
        <end position="67"/>
    </location>
</feature>
<dbReference type="PANTHER" id="PTHR30561">
    <property type="entry name" value="SMR FAMILY PROTON-DEPENDENT DRUG EFFLUX TRANSPORTER SUGE"/>
    <property type="match status" value="1"/>
</dbReference>
<keyword evidence="2" id="KW-1003">Cell membrane</keyword>
<evidence type="ECO:0000256" key="6">
    <source>
        <dbReference type="SAM" id="Phobius"/>
    </source>
</evidence>
<reference evidence="8 10" key="2">
    <citation type="submission" date="2020-08" db="EMBL/GenBank/DDBJ databases">
        <title>Genomic Encyclopedia of Type Strains, Phase IV (KMG-IV): sequencing the most valuable type-strain genomes for metagenomic binning, comparative biology and taxonomic classification.</title>
        <authorList>
            <person name="Goeker M."/>
        </authorList>
    </citation>
    <scope>NUCLEOTIDE SEQUENCE [LARGE SCALE GENOMIC DNA]</scope>
    <source>
        <strain evidence="8 10">DSM 107085</strain>
    </source>
</reference>
<dbReference type="PANTHER" id="PTHR30561:SF9">
    <property type="entry name" value="4-AMINO-4-DEOXY-L-ARABINOSE-PHOSPHOUNDECAPRENOL FLIPPASE SUBUNIT ARNF-RELATED"/>
    <property type="match status" value="1"/>
</dbReference>
<evidence type="ECO:0000256" key="2">
    <source>
        <dbReference type="ARBA" id="ARBA00022475"/>
    </source>
</evidence>
<dbReference type="EMBL" id="JACHET010000001">
    <property type="protein sequence ID" value="MBB6184300.1"/>
    <property type="molecule type" value="Genomic_DNA"/>
</dbReference>
<gene>
    <name evidence="8" type="ORF">HNQ86_001645</name>
    <name evidence="7" type="ORF">LF63_0102930</name>
</gene>
<dbReference type="EMBL" id="JROI01000007">
    <property type="protein sequence ID" value="KGI78892.1"/>
    <property type="molecule type" value="Genomic_DNA"/>
</dbReference>
<dbReference type="OrthoDB" id="517481at2"/>
<dbReference type="Proteomes" id="UP000029708">
    <property type="component" value="Unassembled WGS sequence"/>
</dbReference>
<evidence type="ECO:0000256" key="1">
    <source>
        <dbReference type="ARBA" id="ARBA00004651"/>
    </source>
</evidence>
<dbReference type="AlphaFoldDB" id="A0A099CZ53"/>
<evidence type="ECO:0000313" key="9">
    <source>
        <dbReference type="Proteomes" id="UP000029708"/>
    </source>
</evidence>
<feature type="transmembrane region" description="Helical" evidence="6">
    <location>
        <begin position="79"/>
        <end position="96"/>
    </location>
</feature>
<sequence>MSYLFVVMTVVLTVAGQLLLKWQVGLVPPPPQAGGALLGYVVSMFFRPWVIVGLAAAFLASACWIVAVSRFELSRIYPFMALNFVVVGLLAVPLFGEPMTRWKLVGLLFVFVGLIATSRG</sequence>
<reference evidence="7 9" key="1">
    <citation type="submission" date="2014-09" db="EMBL/GenBank/DDBJ databases">
        <title>Xanthomonadaceae 3.5X direct submission.</title>
        <authorList>
            <person name="Fang T."/>
            <person name="Wang H."/>
        </authorList>
    </citation>
    <scope>NUCLEOTIDE SEQUENCE [LARGE SCALE GENOMIC DNA]</scope>
    <source>
        <strain evidence="7 9">3.5X</strain>
    </source>
</reference>
<evidence type="ECO:0000256" key="3">
    <source>
        <dbReference type="ARBA" id="ARBA00022692"/>
    </source>
</evidence>
<name>A0A099CZ53_9GAMM</name>
<keyword evidence="4 6" id="KW-1133">Transmembrane helix</keyword>
<dbReference type="InterPro" id="IPR037185">
    <property type="entry name" value="EmrE-like"/>
</dbReference>
<dbReference type="GO" id="GO:0005886">
    <property type="term" value="C:plasma membrane"/>
    <property type="evidence" value="ECO:0007669"/>
    <property type="project" value="UniProtKB-SubCell"/>
</dbReference>
<dbReference type="Proteomes" id="UP000560000">
    <property type="component" value="Unassembled WGS sequence"/>
</dbReference>
<protein>
    <submittedName>
        <fullName evidence="8">Multidrug transporter EmrE-like cation transporter</fullName>
    </submittedName>
</protein>
<dbReference type="RefSeq" id="WP_043099516.1">
    <property type="nucleotide sequence ID" value="NZ_JACHET010000001.1"/>
</dbReference>
<dbReference type="Gene3D" id="1.10.3730.20">
    <property type="match status" value="1"/>
</dbReference>
<comment type="caution">
    <text evidence="7">The sequence shown here is derived from an EMBL/GenBank/DDBJ whole genome shotgun (WGS) entry which is preliminary data.</text>
</comment>
<keyword evidence="3 6" id="KW-0812">Transmembrane</keyword>
<comment type="subcellular location">
    <subcellularLocation>
        <location evidence="1">Cell membrane</location>
        <topology evidence="1">Multi-pass membrane protein</topology>
    </subcellularLocation>
</comment>
<feature type="transmembrane region" description="Helical" evidence="6">
    <location>
        <begin position="102"/>
        <end position="118"/>
    </location>
</feature>
<evidence type="ECO:0000313" key="8">
    <source>
        <dbReference type="EMBL" id="MBB6184300.1"/>
    </source>
</evidence>
<keyword evidence="5 6" id="KW-0472">Membrane</keyword>
<evidence type="ECO:0000313" key="10">
    <source>
        <dbReference type="Proteomes" id="UP000560000"/>
    </source>
</evidence>
<proteinExistence type="predicted"/>
<evidence type="ECO:0000256" key="5">
    <source>
        <dbReference type="ARBA" id="ARBA00023136"/>
    </source>
</evidence>
<evidence type="ECO:0000313" key="7">
    <source>
        <dbReference type="EMBL" id="KGI78892.1"/>
    </source>
</evidence>
<dbReference type="SUPFAM" id="SSF103481">
    <property type="entry name" value="Multidrug resistance efflux transporter EmrE"/>
    <property type="match status" value="1"/>
</dbReference>
<organism evidence="7 9">
    <name type="scientific">Oleiagrimonas soli</name>
    <dbReference type="NCBI Taxonomy" id="1543381"/>
    <lineage>
        <taxon>Bacteria</taxon>
        <taxon>Pseudomonadati</taxon>
        <taxon>Pseudomonadota</taxon>
        <taxon>Gammaproteobacteria</taxon>
        <taxon>Lysobacterales</taxon>
        <taxon>Rhodanobacteraceae</taxon>
        <taxon>Oleiagrimonas</taxon>
    </lineage>
</organism>
<dbReference type="InterPro" id="IPR000390">
    <property type="entry name" value="Small_drug/metabolite_transptr"/>
</dbReference>
<evidence type="ECO:0000256" key="4">
    <source>
        <dbReference type="ARBA" id="ARBA00022989"/>
    </source>
</evidence>
<dbReference type="STRING" id="1543381.LF63_0102930"/>
<keyword evidence="9" id="KW-1185">Reference proteome</keyword>